<keyword evidence="3" id="KW-1185">Reference proteome</keyword>
<dbReference type="Proteomes" id="UP000245539">
    <property type="component" value="Unassembled WGS sequence"/>
</dbReference>
<accession>A0A317CM51</accession>
<gene>
    <name evidence="2" type="ORF">DKW60_06175</name>
</gene>
<dbReference type="AlphaFoldDB" id="A0A317CM51"/>
<sequence>MTDKRLLYRVIIKLMAVSGIIALLFVFLNATFNSGLETEEVEVMPDEIISLKLAMVTSTEPTNVVWNNQRVAVIKRDGAQQMQLIQATSKSPSASANSVEQHPWRSIDVSYFVYMDKGDSGHCPLFFDGDSFKDTCSGNRFDLTGRQIGGSRTLKIPPHYYAQAGELVIGRWKAN</sequence>
<protein>
    <recommendedName>
        <fullName evidence="4">Ubiquinol-cytochrome c reductase iron-sulfur subunit</fullName>
    </recommendedName>
</protein>
<evidence type="ECO:0000313" key="3">
    <source>
        <dbReference type="Proteomes" id="UP000245539"/>
    </source>
</evidence>
<dbReference type="GO" id="GO:0051537">
    <property type="term" value="F:2 iron, 2 sulfur cluster binding"/>
    <property type="evidence" value="ECO:0007669"/>
    <property type="project" value="InterPro"/>
</dbReference>
<dbReference type="EMBL" id="QGKM01000012">
    <property type="protein sequence ID" value="PWQ99301.1"/>
    <property type="molecule type" value="Genomic_DNA"/>
</dbReference>
<keyword evidence="1" id="KW-0812">Transmembrane</keyword>
<organism evidence="2 3">
    <name type="scientific">Leucothrix pacifica</name>
    <dbReference type="NCBI Taxonomy" id="1247513"/>
    <lineage>
        <taxon>Bacteria</taxon>
        <taxon>Pseudomonadati</taxon>
        <taxon>Pseudomonadota</taxon>
        <taxon>Gammaproteobacteria</taxon>
        <taxon>Thiotrichales</taxon>
        <taxon>Thiotrichaceae</taxon>
        <taxon>Leucothrix</taxon>
    </lineage>
</organism>
<evidence type="ECO:0000313" key="2">
    <source>
        <dbReference type="EMBL" id="PWQ99301.1"/>
    </source>
</evidence>
<keyword evidence="1" id="KW-1133">Transmembrane helix</keyword>
<name>A0A317CM51_9GAMM</name>
<reference evidence="2 3" key="1">
    <citation type="submission" date="2018-05" db="EMBL/GenBank/DDBJ databases">
        <title>Leucothrix arctica sp. nov., isolated from Arctic seawater.</title>
        <authorList>
            <person name="Choi A."/>
            <person name="Baek K."/>
        </authorList>
    </citation>
    <scope>NUCLEOTIDE SEQUENCE [LARGE SCALE GENOMIC DNA]</scope>
    <source>
        <strain evidence="2 3">JCM 18388</strain>
    </source>
</reference>
<dbReference type="InterPro" id="IPR036922">
    <property type="entry name" value="Rieske_2Fe-2S_sf"/>
</dbReference>
<evidence type="ECO:0000256" key="1">
    <source>
        <dbReference type="SAM" id="Phobius"/>
    </source>
</evidence>
<dbReference type="RefSeq" id="WP_109836792.1">
    <property type="nucleotide sequence ID" value="NZ_QGKM01000012.1"/>
</dbReference>
<keyword evidence="1" id="KW-0472">Membrane</keyword>
<proteinExistence type="predicted"/>
<feature type="transmembrane region" description="Helical" evidence="1">
    <location>
        <begin position="6"/>
        <end position="28"/>
    </location>
</feature>
<dbReference type="OrthoDB" id="5624396at2"/>
<comment type="caution">
    <text evidence="2">The sequence shown here is derived from an EMBL/GenBank/DDBJ whole genome shotgun (WGS) entry which is preliminary data.</text>
</comment>
<dbReference type="Gene3D" id="2.102.10.10">
    <property type="entry name" value="Rieske [2Fe-2S] iron-sulphur domain"/>
    <property type="match status" value="1"/>
</dbReference>
<evidence type="ECO:0008006" key="4">
    <source>
        <dbReference type="Google" id="ProtNLM"/>
    </source>
</evidence>